<dbReference type="Proteomes" id="UP001608902">
    <property type="component" value="Unassembled WGS sequence"/>
</dbReference>
<reference evidence="2 3" key="1">
    <citation type="submission" date="2024-08" db="EMBL/GenBank/DDBJ databases">
        <title>Gnathostoma spinigerum genome.</title>
        <authorList>
            <person name="Gonzalez-Bertolin B."/>
            <person name="Monzon S."/>
            <person name="Zaballos A."/>
            <person name="Jimenez P."/>
            <person name="Dekumyoy P."/>
            <person name="Varona S."/>
            <person name="Cuesta I."/>
            <person name="Sumanam S."/>
            <person name="Adisakwattana P."/>
            <person name="Gasser R.B."/>
            <person name="Hernandez-Gonzalez A."/>
            <person name="Young N.D."/>
            <person name="Perteguer M.J."/>
        </authorList>
    </citation>
    <scope>NUCLEOTIDE SEQUENCE [LARGE SCALE GENOMIC DNA]</scope>
    <source>
        <strain evidence="2">AL3</strain>
        <tissue evidence="2">Liver</tissue>
    </source>
</reference>
<dbReference type="EMBL" id="JBGFUD010000735">
    <property type="protein sequence ID" value="MFH4975139.1"/>
    <property type="molecule type" value="Genomic_DNA"/>
</dbReference>
<dbReference type="InterPro" id="IPR002035">
    <property type="entry name" value="VWF_A"/>
</dbReference>
<gene>
    <name evidence="2" type="ORF">AB6A40_001848</name>
</gene>
<sequence>MFSVCRPIDRQLDLLFILDGSGSVSGSTFDTQMAMLEKIVDMVDIGPKKTQIAVMQYSSYTRIEFGFSAHQTKQSLRTSLEKIRHLSGTTKTGKALDKALQIFRHEDISGVRLNDEDVAQVAVVVSDGHSHDDPVPAAIRLRQAGLCIFINISNAVLHDSVLKQNDLD</sequence>
<organism evidence="2 3">
    <name type="scientific">Gnathostoma spinigerum</name>
    <dbReference type="NCBI Taxonomy" id="75299"/>
    <lineage>
        <taxon>Eukaryota</taxon>
        <taxon>Metazoa</taxon>
        <taxon>Ecdysozoa</taxon>
        <taxon>Nematoda</taxon>
        <taxon>Chromadorea</taxon>
        <taxon>Rhabditida</taxon>
        <taxon>Spirurina</taxon>
        <taxon>Gnathostomatomorpha</taxon>
        <taxon>Gnathostomatoidea</taxon>
        <taxon>Gnathostomatidae</taxon>
        <taxon>Gnathostoma</taxon>
    </lineage>
</organism>
<protein>
    <recommendedName>
        <fullName evidence="1">VWFA domain-containing protein</fullName>
    </recommendedName>
</protein>
<keyword evidence="3" id="KW-1185">Reference proteome</keyword>
<dbReference type="Gene3D" id="3.40.50.410">
    <property type="entry name" value="von Willebrand factor, type A domain"/>
    <property type="match status" value="1"/>
</dbReference>
<evidence type="ECO:0000259" key="1">
    <source>
        <dbReference type="PROSITE" id="PS50234"/>
    </source>
</evidence>
<feature type="domain" description="VWFA" evidence="1">
    <location>
        <begin position="13"/>
        <end position="150"/>
    </location>
</feature>
<dbReference type="PANTHER" id="PTHR24020">
    <property type="entry name" value="COLLAGEN ALPHA"/>
    <property type="match status" value="1"/>
</dbReference>
<dbReference type="PRINTS" id="PR00453">
    <property type="entry name" value="VWFADOMAIN"/>
</dbReference>
<dbReference type="PANTHER" id="PTHR24020:SF20">
    <property type="entry name" value="PH DOMAIN-CONTAINING PROTEIN"/>
    <property type="match status" value="1"/>
</dbReference>
<proteinExistence type="predicted"/>
<dbReference type="InterPro" id="IPR050525">
    <property type="entry name" value="ECM_Assembly_Org"/>
</dbReference>
<dbReference type="AlphaFoldDB" id="A0ABD6ECT7"/>
<dbReference type="SUPFAM" id="SSF53300">
    <property type="entry name" value="vWA-like"/>
    <property type="match status" value="1"/>
</dbReference>
<dbReference type="Pfam" id="PF00092">
    <property type="entry name" value="VWA"/>
    <property type="match status" value="1"/>
</dbReference>
<dbReference type="InterPro" id="IPR036465">
    <property type="entry name" value="vWFA_dom_sf"/>
</dbReference>
<comment type="caution">
    <text evidence="2">The sequence shown here is derived from an EMBL/GenBank/DDBJ whole genome shotgun (WGS) entry which is preliminary data.</text>
</comment>
<dbReference type="SMART" id="SM00327">
    <property type="entry name" value="VWA"/>
    <property type="match status" value="1"/>
</dbReference>
<accession>A0ABD6ECT7</accession>
<evidence type="ECO:0000313" key="3">
    <source>
        <dbReference type="Proteomes" id="UP001608902"/>
    </source>
</evidence>
<name>A0ABD6ECT7_9BILA</name>
<evidence type="ECO:0000313" key="2">
    <source>
        <dbReference type="EMBL" id="MFH4975139.1"/>
    </source>
</evidence>
<dbReference type="PROSITE" id="PS50234">
    <property type="entry name" value="VWFA"/>
    <property type="match status" value="1"/>
</dbReference>